<sequence>MQALLSFDQAPPLAAPLRFFLTAPLFAILAALLVLWSGPELFASRWTGAALALTHLITVGFMLQVMLGAMVQILPVVAGANISHPRLVATLVHAAIAPGALLLATGFLSYQPLAFWLAALFIGSGVALFIAAAGHALWGVPATNPTIRGLKLSLLGLTVTVCLGVLLALALNGSLALPVMQLTTIHLGWGLVGWSVILLAAVAFVVVPMFQMTPGYPEWFARRFSWSLLALLVVWSVADTTDRRWPSLLLAAITVLAVAVFAALTLHLQSRSKRARFDATQQYWRVAMLSTLAACSLWLAATSWPTLAERPEWPLLCGVLALFGGFMSVMIGMLYKIVPFLVWSHLQNLGRGRAIPPNMNKVIAGPQVHRQMHAHFAALVLLLAAVLWPQWFTYPAGLTLLLANGWLLSNLLAAVAFYRRHRLEIEALTRTPAAVAQAQQ</sequence>
<dbReference type="EMBL" id="JEMY01000044">
    <property type="protein sequence ID" value="EXI86405.1"/>
    <property type="molecule type" value="Genomic_DNA"/>
</dbReference>
<comment type="caution">
    <text evidence="2">The sequence shown here is derived from an EMBL/GenBank/DDBJ whole genome shotgun (WGS) entry which is preliminary data.</text>
</comment>
<keyword evidence="3" id="KW-1185">Reference proteome</keyword>
<feature type="transmembrane region" description="Helical" evidence="1">
    <location>
        <begin position="398"/>
        <end position="418"/>
    </location>
</feature>
<evidence type="ECO:0000256" key="1">
    <source>
        <dbReference type="SAM" id="Phobius"/>
    </source>
</evidence>
<feature type="transmembrane region" description="Helical" evidence="1">
    <location>
        <begin position="12"/>
        <end position="36"/>
    </location>
</feature>
<feature type="transmembrane region" description="Helical" evidence="1">
    <location>
        <begin position="152"/>
        <end position="175"/>
    </location>
</feature>
<accession>A0A011QBB5</accession>
<feature type="transmembrane region" description="Helical" evidence="1">
    <location>
        <begin position="187"/>
        <end position="207"/>
    </location>
</feature>
<evidence type="ECO:0000313" key="3">
    <source>
        <dbReference type="Proteomes" id="UP000022141"/>
    </source>
</evidence>
<proteinExistence type="predicted"/>
<dbReference type="Proteomes" id="UP000022141">
    <property type="component" value="Unassembled WGS sequence"/>
</dbReference>
<feature type="transmembrane region" description="Helical" evidence="1">
    <location>
        <begin position="374"/>
        <end position="392"/>
    </location>
</feature>
<feature type="transmembrane region" description="Helical" evidence="1">
    <location>
        <begin position="244"/>
        <end position="266"/>
    </location>
</feature>
<dbReference type="eggNOG" id="COG3278">
    <property type="taxonomic scope" value="Bacteria"/>
</dbReference>
<keyword evidence="1" id="KW-0812">Transmembrane</keyword>
<dbReference type="STRING" id="1454004.AW11_03184"/>
<gene>
    <name evidence="2" type="ORF">AW11_03184</name>
</gene>
<name>A0A011QBB5_ACCRE</name>
<feature type="transmembrane region" description="Helical" evidence="1">
    <location>
        <begin position="87"/>
        <end position="108"/>
    </location>
</feature>
<evidence type="ECO:0000313" key="2">
    <source>
        <dbReference type="EMBL" id="EXI86405.1"/>
    </source>
</evidence>
<feature type="transmembrane region" description="Helical" evidence="1">
    <location>
        <begin position="286"/>
        <end position="307"/>
    </location>
</feature>
<dbReference type="PATRIC" id="fig|1454004.3.peg.3283"/>
<feature type="transmembrane region" description="Helical" evidence="1">
    <location>
        <begin position="114"/>
        <end position="140"/>
    </location>
</feature>
<protein>
    <submittedName>
        <fullName evidence="2">Uncharacterized protein</fullName>
    </submittedName>
</protein>
<keyword evidence="1" id="KW-1133">Transmembrane helix</keyword>
<keyword evidence="1" id="KW-0472">Membrane</keyword>
<organism evidence="2 3">
    <name type="scientific">Accumulibacter regalis</name>
    <dbReference type="NCBI Taxonomy" id="522306"/>
    <lineage>
        <taxon>Bacteria</taxon>
        <taxon>Pseudomonadati</taxon>
        <taxon>Pseudomonadota</taxon>
        <taxon>Betaproteobacteria</taxon>
        <taxon>Candidatus Accumulibacter</taxon>
    </lineage>
</organism>
<reference evidence="2" key="1">
    <citation type="submission" date="2014-02" db="EMBL/GenBank/DDBJ databases">
        <title>Expanding our view of genomic diversity in Candidatus Accumulibacter clades.</title>
        <authorList>
            <person name="Skennerton C.T."/>
            <person name="Barr J.J."/>
            <person name="Slater F.R."/>
            <person name="Bond P.L."/>
            <person name="Tyson G.W."/>
        </authorList>
    </citation>
    <scope>NUCLEOTIDE SEQUENCE [LARGE SCALE GENOMIC DNA]</scope>
</reference>
<feature type="transmembrane region" description="Helical" evidence="1">
    <location>
        <begin position="56"/>
        <end position="80"/>
    </location>
</feature>
<dbReference type="AlphaFoldDB" id="A0A011QBB5"/>
<feature type="transmembrane region" description="Helical" evidence="1">
    <location>
        <begin position="313"/>
        <end position="335"/>
    </location>
</feature>